<dbReference type="GO" id="GO:0005868">
    <property type="term" value="C:cytoplasmic dynein complex"/>
    <property type="evidence" value="ECO:0007669"/>
    <property type="project" value="TreeGrafter"/>
</dbReference>
<dbReference type="EMBL" id="MU004231">
    <property type="protein sequence ID" value="KAF2673682.1"/>
    <property type="molecule type" value="Genomic_DNA"/>
</dbReference>
<dbReference type="OrthoDB" id="10059120at2759"/>
<protein>
    <submittedName>
        <fullName evidence="1">Putative dynein light chain protein</fullName>
    </submittedName>
</protein>
<dbReference type="InterPro" id="IPR005334">
    <property type="entry name" value="Tctex-1-like"/>
</dbReference>
<dbReference type="GO" id="GO:0045505">
    <property type="term" value="F:dynein intermediate chain binding"/>
    <property type="evidence" value="ECO:0007669"/>
    <property type="project" value="TreeGrafter"/>
</dbReference>
<name>A0A6A6UN70_9PEZI</name>
<accession>A0A6A6UN70</accession>
<keyword evidence="2" id="KW-1185">Reference proteome</keyword>
<dbReference type="GO" id="GO:0005737">
    <property type="term" value="C:cytoplasm"/>
    <property type="evidence" value="ECO:0007669"/>
    <property type="project" value="TreeGrafter"/>
</dbReference>
<dbReference type="PANTHER" id="PTHR21255">
    <property type="entry name" value="T-COMPLEX-ASSOCIATED-TESTIS-EXPRESSED 1/ DYNEIN LIGHT CHAIN"/>
    <property type="match status" value="1"/>
</dbReference>
<evidence type="ECO:0000313" key="1">
    <source>
        <dbReference type="EMBL" id="KAF2673682.1"/>
    </source>
</evidence>
<evidence type="ECO:0000313" key="2">
    <source>
        <dbReference type="Proteomes" id="UP000799302"/>
    </source>
</evidence>
<dbReference type="GO" id="GO:0007018">
    <property type="term" value="P:microtubule-based movement"/>
    <property type="evidence" value="ECO:0007669"/>
    <property type="project" value="TreeGrafter"/>
</dbReference>
<dbReference type="AlphaFoldDB" id="A0A6A6UN70"/>
<organism evidence="1 2">
    <name type="scientific">Microthyrium microscopicum</name>
    <dbReference type="NCBI Taxonomy" id="703497"/>
    <lineage>
        <taxon>Eukaryota</taxon>
        <taxon>Fungi</taxon>
        <taxon>Dikarya</taxon>
        <taxon>Ascomycota</taxon>
        <taxon>Pezizomycotina</taxon>
        <taxon>Dothideomycetes</taxon>
        <taxon>Dothideomycetes incertae sedis</taxon>
        <taxon>Microthyriales</taxon>
        <taxon>Microthyriaceae</taxon>
        <taxon>Microthyrium</taxon>
    </lineage>
</organism>
<proteinExistence type="predicted"/>
<sequence length="128" mass="13810">MPESTGFPLAESQLKELATKASEEALASATEYDHISAQTWNQTIINNLMESLVTATTPADGSNPPYKFAINSTIIQNVAGGGGPEKRGMYSSVGAYWNEAKDGMWSFKYDAGSRLGMDIVLSVIWISI</sequence>
<dbReference type="Pfam" id="PF03645">
    <property type="entry name" value="Tctex-1"/>
    <property type="match status" value="1"/>
</dbReference>
<dbReference type="PANTHER" id="PTHR21255:SF4">
    <property type="entry name" value="DYNEIN LIGHT CHAIN TCTEX-TYPE"/>
    <property type="match status" value="1"/>
</dbReference>
<dbReference type="InterPro" id="IPR038586">
    <property type="entry name" value="Tctex-1-like_sf"/>
</dbReference>
<dbReference type="Gene3D" id="3.30.1140.40">
    <property type="entry name" value="Tctex-1"/>
    <property type="match status" value="1"/>
</dbReference>
<reference evidence="1" key="1">
    <citation type="journal article" date="2020" name="Stud. Mycol.">
        <title>101 Dothideomycetes genomes: a test case for predicting lifestyles and emergence of pathogens.</title>
        <authorList>
            <person name="Haridas S."/>
            <person name="Albert R."/>
            <person name="Binder M."/>
            <person name="Bloem J."/>
            <person name="Labutti K."/>
            <person name="Salamov A."/>
            <person name="Andreopoulos B."/>
            <person name="Baker S."/>
            <person name="Barry K."/>
            <person name="Bills G."/>
            <person name="Bluhm B."/>
            <person name="Cannon C."/>
            <person name="Castanera R."/>
            <person name="Culley D."/>
            <person name="Daum C."/>
            <person name="Ezra D."/>
            <person name="Gonzalez J."/>
            <person name="Henrissat B."/>
            <person name="Kuo A."/>
            <person name="Liang C."/>
            <person name="Lipzen A."/>
            <person name="Lutzoni F."/>
            <person name="Magnuson J."/>
            <person name="Mondo S."/>
            <person name="Nolan M."/>
            <person name="Ohm R."/>
            <person name="Pangilinan J."/>
            <person name="Park H.-J."/>
            <person name="Ramirez L."/>
            <person name="Alfaro M."/>
            <person name="Sun H."/>
            <person name="Tritt A."/>
            <person name="Yoshinaga Y."/>
            <person name="Zwiers L.-H."/>
            <person name="Turgeon B."/>
            <person name="Goodwin S."/>
            <person name="Spatafora J."/>
            <person name="Crous P."/>
            <person name="Grigoriev I."/>
        </authorList>
    </citation>
    <scope>NUCLEOTIDE SEQUENCE</scope>
    <source>
        <strain evidence="1">CBS 115976</strain>
    </source>
</reference>
<dbReference type="Proteomes" id="UP000799302">
    <property type="component" value="Unassembled WGS sequence"/>
</dbReference>
<gene>
    <name evidence="1" type="ORF">BT63DRAFT_421816</name>
</gene>